<comment type="cofactor">
    <cofactor evidence="1">
        <name>[4Fe-4S] cluster</name>
        <dbReference type="ChEBI" id="CHEBI:49883"/>
    </cofactor>
</comment>
<evidence type="ECO:0000256" key="6">
    <source>
        <dbReference type="ARBA" id="ARBA00022806"/>
    </source>
</evidence>
<name>A0A0M3J8Q4_ANISI</name>
<keyword evidence="2" id="KW-0540">Nuclease</keyword>
<evidence type="ECO:0000256" key="2">
    <source>
        <dbReference type="ARBA" id="ARBA00022722"/>
    </source>
</evidence>
<evidence type="ECO:0000256" key="3">
    <source>
        <dbReference type="ARBA" id="ARBA00022723"/>
    </source>
</evidence>
<evidence type="ECO:0000256" key="4">
    <source>
        <dbReference type="ARBA" id="ARBA00022741"/>
    </source>
</evidence>
<dbReference type="PANTHER" id="PTHR36531:SF6">
    <property type="entry name" value="DNA REPLICATION ATP-DEPENDENT HELICASE_NUCLEASE DNA2"/>
    <property type="match status" value="1"/>
</dbReference>
<evidence type="ECO:0000259" key="10">
    <source>
        <dbReference type="Pfam" id="PF08696"/>
    </source>
</evidence>
<dbReference type="Pfam" id="PF08696">
    <property type="entry name" value="Dna2"/>
    <property type="match status" value="1"/>
</dbReference>
<dbReference type="OrthoDB" id="5861266at2759"/>
<evidence type="ECO:0000256" key="7">
    <source>
        <dbReference type="ARBA" id="ARBA00022840"/>
    </source>
</evidence>
<evidence type="ECO:0000256" key="1">
    <source>
        <dbReference type="ARBA" id="ARBA00001966"/>
    </source>
</evidence>
<dbReference type="Proteomes" id="UP000267096">
    <property type="component" value="Unassembled WGS sequence"/>
</dbReference>
<dbReference type="WBParaSite" id="ASIM_0000396001-mRNA-1">
    <property type="protein sequence ID" value="ASIM_0000396001-mRNA-1"/>
    <property type="gene ID" value="ASIM_0000396001"/>
</dbReference>
<proteinExistence type="predicted"/>
<dbReference type="GO" id="GO:0005524">
    <property type="term" value="F:ATP binding"/>
    <property type="evidence" value="ECO:0007669"/>
    <property type="project" value="UniProtKB-KW"/>
</dbReference>
<dbReference type="PANTHER" id="PTHR36531">
    <property type="entry name" value="CRISPR-ASSOCIATED EXONUCLEASE CAS4"/>
    <property type="match status" value="1"/>
</dbReference>
<protein>
    <submittedName>
        <fullName evidence="13">DNA replication ATP-dependent helicase/nuclease DNA2 (inferred by orthology to a human protein)</fullName>
    </submittedName>
</protein>
<gene>
    <name evidence="11" type="ORF">ASIM_LOCUS3785</name>
</gene>
<evidence type="ECO:0000256" key="9">
    <source>
        <dbReference type="ARBA" id="ARBA00023014"/>
    </source>
</evidence>
<keyword evidence="4" id="KW-0547">Nucleotide-binding</keyword>
<keyword evidence="12" id="KW-1185">Reference proteome</keyword>
<dbReference type="GO" id="GO:0004386">
    <property type="term" value="F:helicase activity"/>
    <property type="evidence" value="ECO:0007669"/>
    <property type="project" value="UniProtKB-KW"/>
</dbReference>
<accession>A0A0M3J8Q4</accession>
<evidence type="ECO:0000313" key="12">
    <source>
        <dbReference type="Proteomes" id="UP000267096"/>
    </source>
</evidence>
<dbReference type="AlphaFoldDB" id="A0A0M3J8Q4"/>
<reference evidence="13" key="1">
    <citation type="submission" date="2017-02" db="UniProtKB">
        <authorList>
            <consortium name="WormBaseParasite"/>
        </authorList>
    </citation>
    <scope>IDENTIFICATION</scope>
</reference>
<dbReference type="InterPro" id="IPR051827">
    <property type="entry name" value="Cas4_exonuclease"/>
</dbReference>
<dbReference type="GO" id="GO:0051536">
    <property type="term" value="F:iron-sulfur cluster binding"/>
    <property type="evidence" value="ECO:0007669"/>
    <property type="project" value="UniProtKB-KW"/>
</dbReference>
<reference evidence="11 12" key="2">
    <citation type="submission" date="2018-11" db="EMBL/GenBank/DDBJ databases">
        <authorList>
            <consortium name="Pathogen Informatics"/>
        </authorList>
    </citation>
    <scope>NUCLEOTIDE SEQUENCE [LARGE SCALE GENOMIC DNA]</scope>
</reference>
<evidence type="ECO:0000256" key="5">
    <source>
        <dbReference type="ARBA" id="ARBA00022801"/>
    </source>
</evidence>
<keyword evidence="5" id="KW-0378">Hydrolase</keyword>
<feature type="domain" description="DNA replication factor Dna2 N-terminal" evidence="10">
    <location>
        <begin position="26"/>
        <end position="217"/>
    </location>
</feature>
<keyword evidence="3" id="KW-0479">Metal-binding</keyword>
<evidence type="ECO:0000313" key="11">
    <source>
        <dbReference type="EMBL" id="VDK22372.1"/>
    </source>
</evidence>
<organism evidence="13">
    <name type="scientific">Anisakis simplex</name>
    <name type="common">Herring worm</name>
    <dbReference type="NCBI Taxonomy" id="6269"/>
    <lineage>
        <taxon>Eukaryota</taxon>
        <taxon>Metazoa</taxon>
        <taxon>Ecdysozoa</taxon>
        <taxon>Nematoda</taxon>
        <taxon>Chromadorea</taxon>
        <taxon>Rhabditida</taxon>
        <taxon>Spirurina</taxon>
        <taxon>Ascaridomorpha</taxon>
        <taxon>Ascaridoidea</taxon>
        <taxon>Anisakidae</taxon>
        <taxon>Anisakis</taxon>
        <taxon>Anisakis simplex complex</taxon>
    </lineage>
</organism>
<evidence type="ECO:0000313" key="13">
    <source>
        <dbReference type="WBParaSite" id="ASIM_0000396001-mRNA-1"/>
    </source>
</evidence>
<keyword evidence="8" id="KW-0408">Iron</keyword>
<evidence type="ECO:0000256" key="8">
    <source>
        <dbReference type="ARBA" id="ARBA00023004"/>
    </source>
</evidence>
<dbReference type="GO" id="GO:0016787">
    <property type="term" value="F:hydrolase activity"/>
    <property type="evidence" value="ECO:0007669"/>
    <property type="project" value="UniProtKB-KW"/>
</dbReference>
<dbReference type="InterPro" id="IPR014808">
    <property type="entry name" value="DNA_replication_fac_Dna2_N"/>
</dbReference>
<keyword evidence="9" id="KW-0411">Iron-sulfur</keyword>
<dbReference type="GO" id="GO:0004518">
    <property type="term" value="F:nuclease activity"/>
    <property type="evidence" value="ECO:0007669"/>
    <property type="project" value="UniProtKB-KW"/>
</dbReference>
<keyword evidence="7" id="KW-0067">ATP-binding</keyword>
<sequence length="228" mass="26098">MDFRFWNRRVSIVIKPQRLLRFDYKGLWASSPLSIGSSLRLIDPKRISDKEFVVDTDRGVVIMDGDTLVPCTTLMQGLYCRRKAILADRFRGGGSTNKAMFIGNIVHALFQYAVRLDERSGAKLSAEWLLNEWREKFRPNQLQQMIALNMSSSQLENELSVYLDSTVDWIGRYMPKPLGRSESLECGSRIEQIADIEENIWDHLIGIKGKVDASLKVKTRSSQTLIEP</sequence>
<dbReference type="EMBL" id="UYRR01006127">
    <property type="protein sequence ID" value="VDK22372.1"/>
    <property type="molecule type" value="Genomic_DNA"/>
</dbReference>
<dbReference type="GO" id="GO:0046872">
    <property type="term" value="F:metal ion binding"/>
    <property type="evidence" value="ECO:0007669"/>
    <property type="project" value="UniProtKB-KW"/>
</dbReference>
<keyword evidence="6" id="KW-0347">Helicase</keyword>